<dbReference type="RefSeq" id="WP_149727375.1">
    <property type="nucleotide sequence ID" value="NZ_VUJV01000001.1"/>
</dbReference>
<name>A0A5B1LN17_9ACTN</name>
<feature type="transmembrane region" description="Helical" evidence="1">
    <location>
        <begin position="201"/>
        <end position="221"/>
    </location>
</feature>
<dbReference type="EMBL" id="VUJV01000001">
    <property type="protein sequence ID" value="KAA1421914.1"/>
    <property type="molecule type" value="Genomic_DNA"/>
</dbReference>
<feature type="transmembrane region" description="Helical" evidence="1">
    <location>
        <begin position="16"/>
        <end position="35"/>
    </location>
</feature>
<gene>
    <name evidence="2" type="ORF">F0U44_06510</name>
</gene>
<keyword evidence="1" id="KW-0472">Membrane</keyword>
<reference evidence="2 3" key="2">
    <citation type="submission" date="2019-09" db="EMBL/GenBank/DDBJ databases">
        <authorList>
            <person name="Jin C."/>
        </authorList>
    </citation>
    <scope>NUCLEOTIDE SEQUENCE [LARGE SCALE GENOMIC DNA]</scope>
    <source>
        <strain evidence="2 3">BN130099</strain>
    </source>
</reference>
<feature type="transmembrane region" description="Helical" evidence="1">
    <location>
        <begin position="117"/>
        <end position="135"/>
    </location>
</feature>
<feature type="transmembrane region" description="Helical" evidence="1">
    <location>
        <begin position="83"/>
        <end position="105"/>
    </location>
</feature>
<dbReference type="AlphaFoldDB" id="A0A5B1LN17"/>
<feature type="transmembrane region" description="Helical" evidence="1">
    <location>
        <begin position="177"/>
        <end position="195"/>
    </location>
</feature>
<keyword evidence="1" id="KW-1133">Transmembrane helix</keyword>
<sequence>MTYDARAALAAIDDHTVVVLAFFAVVAVATFTYLVSSFRTAYQDRAYSCALPAVGWFAVHDLGFVLQYDQWFHTYDHWWVKGWWVALIATSLIELALVGLVVRYGHAELAPHLSRKVFALGVWAGVAAIGVLWILVKRSIDDDLYLISFPITAFWAVPFGTALMLRRGSRRGQSALQPACVAVIVVGFQGALWFVDDFFRSWEFLTFTVMAVGWSLANIWLIRTLPAWSRSAPDVPVPVEAVAR</sequence>
<evidence type="ECO:0000256" key="1">
    <source>
        <dbReference type="SAM" id="Phobius"/>
    </source>
</evidence>
<feature type="transmembrane region" description="Helical" evidence="1">
    <location>
        <begin position="147"/>
        <end position="165"/>
    </location>
</feature>
<keyword evidence="3" id="KW-1185">Reference proteome</keyword>
<reference evidence="2 3" key="1">
    <citation type="submission" date="2019-09" db="EMBL/GenBank/DDBJ databases">
        <title>Nocardioides panacisoli sp. nov., isolated from the soil of a ginseng field.</title>
        <authorList>
            <person name="Cho C."/>
        </authorList>
    </citation>
    <scope>NUCLEOTIDE SEQUENCE [LARGE SCALE GENOMIC DNA]</scope>
    <source>
        <strain evidence="2 3">BN130099</strain>
    </source>
</reference>
<feature type="transmembrane region" description="Helical" evidence="1">
    <location>
        <begin position="47"/>
        <end position="68"/>
    </location>
</feature>
<protein>
    <submittedName>
        <fullName evidence="2">Uncharacterized protein</fullName>
    </submittedName>
</protein>
<accession>A0A5B1LN17</accession>
<organism evidence="2 3">
    <name type="scientific">Nocardioides humilatus</name>
    <dbReference type="NCBI Taxonomy" id="2607660"/>
    <lineage>
        <taxon>Bacteria</taxon>
        <taxon>Bacillati</taxon>
        <taxon>Actinomycetota</taxon>
        <taxon>Actinomycetes</taxon>
        <taxon>Propionibacteriales</taxon>
        <taxon>Nocardioidaceae</taxon>
        <taxon>Nocardioides</taxon>
    </lineage>
</organism>
<evidence type="ECO:0000313" key="3">
    <source>
        <dbReference type="Proteomes" id="UP000325003"/>
    </source>
</evidence>
<evidence type="ECO:0000313" key="2">
    <source>
        <dbReference type="EMBL" id="KAA1421914.1"/>
    </source>
</evidence>
<comment type="caution">
    <text evidence="2">The sequence shown here is derived from an EMBL/GenBank/DDBJ whole genome shotgun (WGS) entry which is preliminary data.</text>
</comment>
<keyword evidence="1" id="KW-0812">Transmembrane</keyword>
<dbReference type="Proteomes" id="UP000325003">
    <property type="component" value="Unassembled WGS sequence"/>
</dbReference>
<proteinExistence type="predicted"/>